<evidence type="ECO:0000259" key="9">
    <source>
        <dbReference type="SMART" id="SM00864"/>
    </source>
</evidence>
<dbReference type="VEuPathDB" id="CryptoDB:Cvel_11526"/>
<dbReference type="GO" id="GO:0005874">
    <property type="term" value="C:microtubule"/>
    <property type="evidence" value="ECO:0007669"/>
    <property type="project" value="UniProtKB-KW"/>
</dbReference>
<evidence type="ECO:0000256" key="4">
    <source>
        <dbReference type="ARBA" id="ARBA00022741"/>
    </source>
</evidence>
<evidence type="ECO:0000313" key="10">
    <source>
        <dbReference type="EMBL" id="CEM52805.1"/>
    </source>
</evidence>
<dbReference type="GO" id="GO:0005200">
    <property type="term" value="F:structural constituent of cytoskeleton"/>
    <property type="evidence" value="ECO:0007669"/>
    <property type="project" value="InterPro"/>
</dbReference>
<evidence type="ECO:0000256" key="3">
    <source>
        <dbReference type="ARBA" id="ARBA00022701"/>
    </source>
</evidence>
<keyword evidence="3" id="KW-0493">Microtubule</keyword>
<dbReference type="InterPro" id="IPR003008">
    <property type="entry name" value="Tubulin_FtsZ_GTPase"/>
</dbReference>
<dbReference type="InterPro" id="IPR008280">
    <property type="entry name" value="Tub_FtsZ_C"/>
</dbReference>
<keyword evidence="6" id="KW-0342">GTP-binding</keyword>
<dbReference type="PhylomeDB" id="A0A0G4I778"/>
<evidence type="ECO:0000256" key="6">
    <source>
        <dbReference type="ARBA" id="ARBA00023134"/>
    </source>
</evidence>
<evidence type="ECO:0000256" key="8">
    <source>
        <dbReference type="SAM" id="MobiDB-lite"/>
    </source>
</evidence>
<evidence type="ECO:0000256" key="1">
    <source>
        <dbReference type="ARBA" id="ARBA00009636"/>
    </source>
</evidence>
<comment type="similarity">
    <text evidence="1">Belongs to the tubulin family.</text>
</comment>
<dbReference type="GO" id="GO:0005525">
    <property type="term" value="F:GTP binding"/>
    <property type="evidence" value="ECO:0007669"/>
    <property type="project" value="UniProtKB-KW"/>
</dbReference>
<keyword evidence="5" id="KW-0378">Hydrolase</keyword>
<evidence type="ECO:0000256" key="5">
    <source>
        <dbReference type="ARBA" id="ARBA00022801"/>
    </source>
</evidence>
<name>A0A0G4I778_9ALVE</name>
<keyword evidence="2" id="KW-0963">Cytoplasm</keyword>
<gene>
    <name evidence="10" type="ORF">Cvel_11526</name>
</gene>
<dbReference type="GO" id="GO:0016787">
    <property type="term" value="F:hydrolase activity"/>
    <property type="evidence" value="ECO:0007669"/>
    <property type="project" value="UniProtKB-KW"/>
</dbReference>
<feature type="domain" description="Tubulin/FtsZ GTPase" evidence="9">
    <location>
        <begin position="49"/>
        <end position="251"/>
    </location>
</feature>
<dbReference type="PRINTS" id="PR01161">
    <property type="entry name" value="TUBULIN"/>
</dbReference>
<sequence length="501" mass="56812">MKEVICLHLGQAGVQVGRKAWELFCMEHNIEPDGKNPKDLTPGQESDPYNAFFSETSDGNHVPRAVFFDTDPSSVDEVFNSRYGQVYHPENLMNFKVDSANNYFRARNLAVAYGQLEALMDRLRVAAEVCDQLQGFFLFRSYGGGTGTAIGDMVLEQMIDEEDYGFTKLKKFEIGVYPNEEHANSVVESYNCALATANSRDTFDMSVMLDNKSIFRICRDKIKLKRPTYWDVNSLLGQIISLTTTSLRFRCELSAMMDDICHNLIPNPKLRYCTASLAPVRCAAMDLRENFGAPELVRELFDKSTAMCDIDDPNEHRYEATTIVVRGRMNQLRDAKLNRMEKVPYTAREVTDAMYKMRECPKTSMNIPQFAPFINNLGVKVGIVGDPPKKTNDCKFAELDTMAGLLSNQTSIRHVFAQQHQRFLKLWYHKAYVHKFIECGMDEGELAEANESILELIKWYDNEIDDLDEEEREKSANLARAYGRGTEGGDGGQTRLPGGPN</sequence>
<keyword evidence="4" id="KW-0547">Nucleotide-binding</keyword>
<dbReference type="Gene3D" id="3.30.1330.20">
    <property type="entry name" value="Tubulin/FtsZ, C-terminal domain"/>
    <property type="match status" value="1"/>
</dbReference>
<dbReference type="PANTHER" id="PTHR11588">
    <property type="entry name" value="TUBULIN"/>
    <property type="match status" value="1"/>
</dbReference>
<dbReference type="EMBL" id="CDMZ01005381">
    <property type="protein sequence ID" value="CEM52805.1"/>
    <property type="molecule type" value="Genomic_DNA"/>
</dbReference>
<dbReference type="InterPro" id="IPR023123">
    <property type="entry name" value="Tubulin_C"/>
</dbReference>
<dbReference type="Pfam" id="PF00091">
    <property type="entry name" value="Tubulin"/>
    <property type="match status" value="1"/>
</dbReference>
<reference evidence="10" key="1">
    <citation type="submission" date="2014-11" db="EMBL/GenBank/DDBJ databases">
        <authorList>
            <person name="Otto D Thomas"/>
            <person name="Naeem Raeece"/>
        </authorList>
    </citation>
    <scope>NUCLEOTIDE SEQUENCE</scope>
</reference>
<dbReference type="InterPro" id="IPR002452">
    <property type="entry name" value="Alpha_tubulin"/>
</dbReference>
<accession>A0A0G4I778</accession>
<comment type="catalytic activity">
    <reaction evidence="7">
        <text>GTP + H2O = GDP + phosphate + H(+)</text>
        <dbReference type="Rhea" id="RHEA:19669"/>
        <dbReference type="ChEBI" id="CHEBI:15377"/>
        <dbReference type="ChEBI" id="CHEBI:15378"/>
        <dbReference type="ChEBI" id="CHEBI:37565"/>
        <dbReference type="ChEBI" id="CHEBI:43474"/>
        <dbReference type="ChEBI" id="CHEBI:58189"/>
    </reaction>
    <physiologicalReaction direction="left-to-right" evidence="7">
        <dbReference type="Rhea" id="RHEA:19670"/>
    </physiologicalReaction>
</comment>
<dbReference type="Gene3D" id="1.10.287.600">
    <property type="entry name" value="Helix hairpin bin"/>
    <property type="match status" value="1"/>
</dbReference>
<organism evidence="10">
    <name type="scientific">Chromera velia CCMP2878</name>
    <dbReference type="NCBI Taxonomy" id="1169474"/>
    <lineage>
        <taxon>Eukaryota</taxon>
        <taxon>Sar</taxon>
        <taxon>Alveolata</taxon>
        <taxon>Colpodellida</taxon>
        <taxon>Chromeraceae</taxon>
        <taxon>Chromera</taxon>
    </lineage>
</organism>
<dbReference type="AlphaFoldDB" id="A0A0G4I778"/>
<dbReference type="PRINTS" id="PR01162">
    <property type="entry name" value="ALPHATUBULIN"/>
</dbReference>
<dbReference type="InterPro" id="IPR036525">
    <property type="entry name" value="Tubulin/FtsZ_GTPase_sf"/>
</dbReference>
<protein>
    <recommendedName>
        <fullName evidence="9">Tubulin/FtsZ GTPase domain-containing protein</fullName>
    </recommendedName>
</protein>
<evidence type="ECO:0000256" key="2">
    <source>
        <dbReference type="ARBA" id="ARBA00022490"/>
    </source>
</evidence>
<proteinExistence type="inferred from homology"/>
<dbReference type="InterPro" id="IPR000217">
    <property type="entry name" value="Tubulin"/>
</dbReference>
<evidence type="ECO:0000256" key="7">
    <source>
        <dbReference type="ARBA" id="ARBA00049117"/>
    </source>
</evidence>
<dbReference type="SMART" id="SM00864">
    <property type="entry name" value="Tubulin"/>
    <property type="match status" value="1"/>
</dbReference>
<dbReference type="SUPFAM" id="SSF55307">
    <property type="entry name" value="Tubulin C-terminal domain-like"/>
    <property type="match status" value="1"/>
</dbReference>
<dbReference type="GO" id="GO:0007017">
    <property type="term" value="P:microtubule-based process"/>
    <property type="evidence" value="ECO:0007669"/>
    <property type="project" value="InterPro"/>
</dbReference>
<dbReference type="Gene3D" id="3.40.50.1440">
    <property type="entry name" value="Tubulin/FtsZ, GTPase domain"/>
    <property type="match status" value="1"/>
</dbReference>
<dbReference type="InterPro" id="IPR037103">
    <property type="entry name" value="Tubulin/FtsZ-like_C"/>
</dbReference>
<dbReference type="InterPro" id="IPR018316">
    <property type="entry name" value="Tubulin/FtsZ_2-layer-sand-dom"/>
</dbReference>
<dbReference type="SUPFAM" id="SSF52490">
    <property type="entry name" value="Tubulin nucleotide-binding domain-like"/>
    <property type="match status" value="1"/>
</dbReference>
<feature type="region of interest" description="Disordered" evidence="8">
    <location>
        <begin position="470"/>
        <end position="501"/>
    </location>
</feature>
<dbReference type="Pfam" id="PF03953">
    <property type="entry name" value="Tubulin_C"/>
    <property type="match status" value="1"/>
</dbReference>